<dbReference type="GO" id="GO:0060294">
    <property type="term" value="P:cilium movement involved in cell motility"/>
    <property type="evidence" value="ECO:0007669"/>
    <property type="project" value="InterPro"/>
</dbReference>
<dbReference type="PANTHER" id="PTHR15977:SF15">
    <property type="entry name" value="CILIA- AND FLAGELLA-ASSOCIATED PROTEIN 46"/>
    <property type="match status" value="1"/>
</dbReference>
<keyword evidence="2" id="KW-0966">Cell projection</keyword>
<dbReference type="InterPro" id="IPR057466">
    <property type="entry name" value="CFAP46_TPR"/>
</dbReference>
<dbReference type="Pfam" id="PF25439">
    <property type="entry name" value="TPR_CFAP46_N"/>
    <property type="match status" value="1"/>
</dbReference>
<accession>A0AAX4P1T4</accession>
<evidence type="ECO:0000256" key="1">
    <source>
        <dbReference type="SAM" id="MobiDB-lite"/>
    </source>
</evidence>
<keyword evidence="2" id="KW-0282">Flagellum</keyword>
<dbReference type="EMBL" id="CP151502">
    <property type="protein sequence ID" value="WZN59764.1"/>
    <property type="molecule type" value="Genomic_DNA"/>
</dbReference>
<dbReference type="Proteomes" id="UP001472866">
    <property type="component" value="Chromosome 02"/>
</dbReference>
<feature type="compositionally biased region" description="Polar residues" evidence="1">
    <location>
        <begin position="555"/>
        <end position="569"/>
    </location>
</feature>
<dbReference type="PANTHER" id="PTHR15977">
    <property type="entry name" value="CILIA- AND FLAGELLA-ASSOCIATED PROTEIN 46"/>
    <property type="match status" value="1"/>
</dbReference>
<name>A0AAX4P1T4_9CHLO</name>
<sequence>MHPRGNALHEKLRAALDGSDLKLLREAFEDICNVITEPEIFQPKCLPYGTPSCISALVICSECALKLGDIDIAEHCNAKYFEHSYQYVQHSEESYLERITIEDQWKIRALYIAGILLFEKNKHKKGQKLRDVVLSALQNIVDGITAARKSQRYKFLVYNGSVHFWQIGRCLMKEGTRFLLQPLGKLVLDSLVDLPEGKEDWKASCLVNYSLCLQEMGKLDEAIQAVTEAYQCVAESKNAGLISLTLGLKTHLLQKAGKLTDKDRKTGSEESDALVMLQGIKTSKMSTEEVEKQLSELVEKVKSSEMEANDFMANIGWVAYSKGAVDVAESCALVAKEAAKDPLARLRAELTLQALDLHQANSGSSSKKNIEAISKFDETLSSLIRIGDASAIQDCCILIWNASLVLQKPTCRKFIMHPFSNAVSILDKMDSPLVKLRVQFHLELTKGSLENNFLSNAAKHADKGFYLYETFLNQEKGDEPSGANVRLAKTIKELKKVVDLKSNKVAEKINPYSGKMEVDYNKLEDAVLQAVERALNAKSQVEKEEILTDAMHLVDSTTRSQSESGSPTGSPAKDEGEGGEGAEDRDPEEGDQEEAGTKELEPQEVAILQKQVILWNHIVQSAWAAKLDKAVRHAAMNVFPEYTFQKDLNSEAIKVQIDASYADAQSCMFTLQGKGLHLDPPTEASLIDMDPGKPPEEIATDDDLLVRACSQFIRGVKLSILLENYTLALNGAIHLWNAFSGYIDITSGEEYDKIVPIMSVLLKQLLKIPSDKQDRGLLCKICNTLACGLEHKVLISWSNKSRSYQVLQIELSTHKTLNLSEDDSKLLEEALESCESVIAVLAEECDSVLFATCARLVRLSGKSPAVKPGQTFESARDNISFVVHVIEQVQNKSLVGKVRKEALQDAIEAVKKLKKPFYDLLVQIARVSLEMNETHAAIKSSDECLRMLDLEGEQGDELKHSGRTKYEWYIASACEMMRGEASLQVRQLDKQERSVQLHIYQLAGNKFLKAVKYAYFADHQDMVLRAGRLFWNSVLSLMNTSEERRLIIENLEEMFSYIDSSAIYSKDRSLCVLVVRALLEAYTEEGSWDQGLKRLTAAFRILPQSDHLSLWKKRTYLLINAGLNPMNDDVKDHSEDIKAELWLIVARNSYNREDQYSAFLQACECFPKNPIKSAKYWLTLAEWLMEQSVPQDDIVYVLNKAASLLLKKRSTGLVEDGVLCSTGLPDAFLEGCSIYQIGVLLHLFVLKMQVVGTFQERHYMALCATVCCKYLMLNGFHASCVSGKSTSDSSFPHKWSEWTEILVGDGPRDWITCIKDELSYEHSSVYEDLVILADALHEMKDYGYALQVCWLLVNFEETLSCRCEDLGYIYASRIFQASGMFEAVKSVEAKIEGKLEELKARYLQDLGSKAQNSDATHSWSPILSFLAYVEHFMSRGLHSRSATLLMYVKQKFSVQDSSPAVQLKFYLLSAKVEAAFNRFESASQNLAQIGSVGEVRGNLKFWKEYIPLFLDTKLGLGQMSHNLHVDLENVKSILEIVSHKRSNTIASYDLQETLAHLYQKDAELYFLDARELEKSERKADKAKQKLIEAFSMLDCACEQLQQTGSPSFVDAKLMHAKLLWRKAKEDKSKDALQLVLEMLSDCERRLIEIIQCKLSHGDSKDVNGVHSRANGLMPYFRKLGEIRAILGTVRLEKEVLAENYNDGKWDHLPSFPRVEGKDPACIKEFLSANLGSMAGKAIMATDNLAGMLADDTYQLCSEVSKFRALALSLFGLSLAHGVKEADSPLLDQAISALQGSFRLSVEVSDNETALRTSEILTGLYMRKVDQKQAALQLFITQSCKFSLEIPGMVANACDSADKCQVLLQTREKMMRDLLLPAESDVFQKVNKKLNDMDEVLSHMSMNLPRDEITNSIPADTLFVSFHIGKGIRDPFEDKHVYVACIKKGGEDSLEADVDRMVYTKKDWEDFFAKLSLWKAKSAKFLKDNHIYVDKEMQKPIQESGSGTEAEEPEDDDSVPKAYRVNAEEILADGWKDLIREAGALLEPLMGTVRTALGIKDKSPPSETGEDGEEKEDTEKVSDGSQEQESEHAEPVQIPINVCLCIDANLSMIPFEALEELRQCLSVTRNPCLISFCHLAKQLEADTPGGKAGVCSKDFSKLKYIVDPKGQFPQHKKEEGESGDGPAPTNVCDFFENSLQKQFKEWEGIIGRGSLNVGEAYMEQVYDNCSSLMCITPGHFTQVFSPQAIVHTNLRKCRMGFLFDQCIGENPFLEEKNPGQKAVLEDHYDISTFLLLQGVKSVVVNSMTTTNYACTKFAEGLVDSMSNGKGLAASVKESSTGLERTPDAPPHLAYAPVVYGLPNLTIK</sequence>
<evidence type="ECO:0000313" key="3">
    <source>
        <dbReference type="Proteomes" id="UP001472866"/>
    </source>
</evidence>
<keyword evidence="2" id="KW-0969">Cilium</keyword>
<feature type="compositionally biased region" description="Acidic residues" evidence="1">
    <location>
        <begin position="577"/>
        <end position="594"/>
    </location>
</feature>
<evidence type="ECO:0000313" key="2">
    <source>
        <dbReference type="EMBL" id="WZN59764.1"/>
    </source>
</evidence>
<dbReference type="InterPro" id="IPR039586">
    <property type="entry name" value="CFAP46"/>
</dbReference>
<protein>
    <submittedName>
        <fullName evidence="2">Cilia- and flagella-associated protein 46</fullName>
    </submittedName>
</protein>
<gene>
    <name evidence="2" type="ORF">HKI87_02g12900</name>
</gene>
<dbReference type="GO" id="GO:0035082">
    <property type="term" value="P:axoneme assembly"/>
    <property type="evidence" value="ECO:0007669"/>
    <property type="project" value="InterPro"/>
</dbReference>
<feature type="region of interest" description="Disordered" evidence="1">
    <location>
        <begin position="555"/>
        <end position="600"/>
    </location>
</feature>
<proteinExistence type="predicted"/>
<reference evidence="2 3" key="1">
    <citation type="submission" date="2024-03" db="EMBL/GenBank/DDBJ databases">
        <title>Complete genome sequence of the green alga Chloropicon roscoffensis RCC1871.</title>
        <authorList>
            <person name="Lemieux C."/>
            <person name="Pombert J.-F."/>
            <person name="Otis C."/>
            <person name="Turmel M."/>
        </authorList>
    </citation>
    <scope>NUCLEOTIDE SEQUENCE [LARGE SCALE GENOMIC DNA]</scope>
    <source>
        <strain evidence="2 3">RCC1871</strain>
    </source>
</reference>
<feature type="region of interest" description="Disordered" evidence="1">
    <location>
        <begin position="2051"/>
        <end position="2089"/>
    </location>
</feature>
<organism evidence="2 3">
    <name type="scientific">Chloropicon roscoffensis</name>
    <dbReference type="NCBI Taxonomy" id="1461544"/>
    <lineage>
        <taxon>Eukaryota</taxon>
        <taxon>Viridiplantae</taxon>
        <taxon>Chlorophyta</taxon>
        <taxon>Chloropicophyceae</taxon>
        <taxon>Chloropicales</taxon>
        <taxon>Chloropicaceae</taxon>
        <taxon>Chloropicon</taxon>
    </lineage>
</organism>
<feature type="region of interest" description="Disordered" evidence="1">
    <location>
        <begin position="1992"/>
        <end position="2015"/>
    </location>
</feature>
<keyword evidence="3" id="KW-1185">Reference proteome</keyword>